<comment type="caution">
    <text evidence="1">The sequence shown here is derived from an EMBL/GenBank/DDBJ whole genome shotgun (WGS) entry which is preliminary data.</text>
</comment>
<dbReference type="InterPro" id="IPR027266">
    <property type="entry name" value="TrmE/GcvT-like"/>
</dbReference>
<organism evidence="1 2">
    <name type="scientific">Pristionchus entomophagus</name>
    <dbReference type="NCBI Taxonomy" id="358040"/>
    <lineage>
        <taxon>Eukaryota</taxon>
        <taxon>Metazoa</taxon>
        <taxon>Ecdysozoa</taxon>
        <taxon>Nematoda</taxon>
        <taxon>Chromadorea</taxon>
        <taxon>Rhabditida</taxon>
        <taxon>Rhabditina</taxon>
        <taxon>Diplogasteromorpha</taxon>
        <taxon>Diplogasteroidea</taxon>
        <taxon>Neodiplogasteridae</taxon>
        <taxon>Pristionchus</taxon>
    </lineage>
</organism>
<sequence>ILRGEQTLPLLQGNDKKVFRHLEAKPSTASFILEKNGRIPDEILMGEESYEVLIECSTQRRPLLNNFLERYRLHNKVSIEESDESVLWSEEKMEEDAEQDTLLPEFCWRVY</sequence>
<evidence type="ECO:0000313" key="2">
    <source>
        <dbReference type="Proteomes" id="UP001432027"/>
    </source>
</evidence>
<feature type="non-terminal residue" evidence="1">
    <location>
        <position position="1"/>
    </location>
</feature>
<accession>A0AAV5U434</accession>
<dbReference type="SUPFAM" id="SSF103025">
    <property type="entry name" value="Folate-binding domain"/>
    <property type="match status" value="1"/>
</dbReference>
<dbReference type="AlphaFoldDB" id="A0AAV5U434"/>
<protein>
    <submittedName>
        <fullName evidence="1">Uncharacterized protein</fullName>
    </submittedName>
</protein>
<dbReference type="Proteomes" id="UP001432027">
    <property type="component" value="Unassembled WGS sequence"/>
</dbReference>
<gene>
    <name evidence="1" type="ORF">PENTCL1PPCAC_23358</name>
</gene>
<keyword evidence="2" id="KW-1185">Reference proteome</keyword>
<reference evidence="1" key="1">
    <citation type="submission" date="2023-10" db="EMBL/GenBank/DDBJ databases">
        <title>Genome assembly of Pristionchus species.</title>
        <authorList>
            <person name="Yoshida K."/>
            <person name="Sommer R.J."/>
        </authorList>
    </citation>
    <scope>NUCLEOTIDE SEQUENCE</scope>
    <source>
        <strain evidence="1">RS0144</strain>
    </source>
</reference>
<name>A0AAV5U434_9BILA</name>
<dbReference type="EMBL" id="BTSX01000005">
    <property type="protein sequence ID" value="GMT01184.1"/>
    <property type="molecule type" value="Genomic_DNA"/>
</dbReference>
<evidence type="ECO:0000313" key="1">
    <source>
        <dbReference type="EMBL" id="GMT01184.1"/>
    </source>
</evidence>
<proteinExistence type="predicted"/>
<dbReference type="Gene3D" id="3.30.1360.120">
    <property type="entry name" value="Probable tRNA modification gtpase trme, domain 1"/>
    <property type="match status" value="1"/>
</dbReference>